<evidence type="ECO:0000256" key="14">
    <source>
        <dbReference type="HAMAP-Rule" id="MF_01849"/>
    </source>
</evidence>
<feature type="binding site" evidence="14">
    <location>
        <position position="128"/>
    </location>
    <ligand>
        <name>[4Fe-4S] cluster</name>
        <dbReference type="ChEBI" id="CHEBI:49883"/>
        <note>4Fe-4S-S-AdoMet</note>
    </ligand>
</feature>
<keyword evidence="12 14" id="KW-0411">Iron-sulfur</keyword>
<dbReference type="GO" id="GO:0051539">
    <property type="term" value="F:4 iron, 4 sulfur cluster binding"/>
    <property type="evidence" value="ECO:0007669"/>
    <property type="project" value="UniProtKB-UniRule"/>
</dbReference>
<dbReference type="GO" id="GO:0030488">
    <property type="term" value="P:tRNA methylation"/>
    <property type="evidence" value="ECO:0007669"/>
    <property type="project" value="UniProtKB-UniRule"/>
</dbReference>
<keyword evidence="6 14" id="KW-0489">Methyltransferase</keyword>
<comment type="similarity">
    <text evidence="2 14">Belongs to the radical SAM superfamily. RlmN family.</text>
</comment>
<dbReference type="Gene3D" id="1.10.150.530">
    <property type="match status" value="1"/>
</dbReference>
<reference evidence="16" key="1">
    <citation type="submission" date="2021-03" db="EMBL/GenBank/DDBJ databases">
        <title>Acanthopleuribacteraceae sp. M133.</title>
        <authorList>
            <person name="Wang G."/>
        </authorList>
    </citation>
    <scope>NUCLEOTIDE SEQUENCE</scope>
    <source>
        <strain evidence="16">M133</strain>
    </source>
</reference>
<comment type="cofactor">
    <cofactor evidence="14">
        <name>[4Fe-4S] cluster</name>
        <dbReference type="ChEBI" id="CHEBI:49883"/>
    </cofactor>
    <text evidence="14">Binds 1 [4Fe-4S] cluster. The cluster is coordinated with 3 cysteines and an exchangeable S-adenosyl-L-methionine.</text>
</comment>
<dbReference type="Gene3D" id="3.20.20.70">
    <property type="entry name" value="Aldolase class I"/>
    <property type="match status" value="1"/>
</dbReference>
<feature type="binding site" evidence="14">
    <location>
        <begin position="172"/>
        <end position="173"/>
    </location>
    <ligand>
        <name>S-adenosyl-L-methionine</name>
        <dbReference type="ChEBI" id="CHEBI:59789"/>
    </ligand>
</feature>
<evidence type="ECO:0000256" key="2">
    <source>
        <dbReference type="ARBA" id="ARBA00007544"/>
    </source>
</evidence>
<feature type="binding site" evidence="14">
    <location>
        <position position="131"/>
    </location>
    <ligand>
        <name>[4Fe-4S] cluster</name>
        <dbReference type="ChEBI" id="CHEBI:49883"/>
        <note>4Fe-4S-S-AdoMet</note>
    </ligand>
</feature>
<dbReference type="GO" id="GO:0019843">
    <property type="term" value="F:rRNA binding"/>
    <property type="evidence" value="ECO:0007669"/>
    <property type="project" value="UniProtKB-UniRule"/>
</dbReference>
<dbReference type="Pfam" id="PF04055">
    <property type="entry name" value="Radical_SAM"/>
    <property type="match status" value="1"/>
</dbReference>
<keyword evidence="8 14" id="KW-0949">S-adenosyl-L-methionine</keyword>
<comment type="catalytic activity">
    <reaction evidence="14">
        <text>adenosine(2503) in 23S rRNA + 2 reduced [2Fe-2S]-[ferredoxin] + 2 S-adenosyl-L-methionine = 2-methyladenosine(2503) in 23S rRNA + 5'-deoxyadenosine + L-methionine + 2 oxidized [2Fe-2S]-[ferredoxin] + S-adenosyl-L-homocysteine</text>
        <dbReference type="Rhea" id="RHEA:42916"/>
        <dbReference type="Rhea" id="RHEA-COMP:10000"/>
        <dbReference type="Rhea" id="RHEA-COMP:10001"/>
        <dbReference type="Rhea" id="RHEA-COMP:10152"/>
        <dbReference type="Rhea" id="RHEA-COMP:10282"/>
        <dbReference type="ChEBI" id="CHEBI:17319"/>
        <dbReference type="ChEBI" id="CHEBI:33737"/>
        <dbReference type="ChEBI" id="CHEBI:33738"/>
        <dbReference type="ChEBI" id="CHEBI:57844"/>
        <dbReference type="ChEBI" id="CHEBI:57856"/>
        <dbReference type="ChEBI" id="CHEBI:59789"/>
        <dbReference type="ChEBI" id="CHEBI:74411"/>
        <dbReference type="ChEBI" id="CHEBI:74497"/>
        <dbReference type="EC" id="2.1.1.192"/>
    </reaction>
</comment>
<dbReference type="NCBIfam" id="TIGR00048">
    <property type="entry name" value="rRNA_mod_RlmN"/>
    <property type="match status" value="1"/>
</dbReference>
<keyword evidence="11 14" id="KW-0408">Iron</keyword>
<comment type="subcellular location">
    <subcellularLocation>
        <location evidence="1 14">Cytoplasm</location>
    </subcellularLocation>
</comment>
<gene>
    <name evidence="14 16" type="primary">rlmN</name>
    <name evidence="16" type="ORF">J3U87_20325</name>
</gene>
<keyword evidence="10 14" id="KW-0479">Metal-binding</keyword>
<feature type="active site" description="S-methylcysteine intermediate" evidence="14">
    <location>
        <position position="346"/>
    </location>
</feature>
<keyword evidence="9 14" id="KW-0819">tRNA processing</keyword>
<evidence type="ECO:0000256" key="8">
    <source>
        <dbReference type="ARBA" id="ARBA00022691"/>
    </source>
</evidence>
<evidence type="ECO:0000259" key="15">
    <source>
        <dbReference type="PROSITE" id="PS51918"/>
    </source>
</evidence>
<dbReference type="PANTHER" id="PTHR30544:SF5">
    <property type="entry name" value="RADICAL SAM CORE DOMAIN-CONTAINING PROTEIN"/>
    <property type="match status" value="1"/>
</dbReference>
<dbReference type="GO" id="GO:0070040">
    <property type="term" value="F:rRNA (adenine(2503)-C2-)-methyltransferase activity"/>
    <property type="evidence" value="ECO:0007669"/>
    <property type="project" value="UniProtKB-UniRule"/>
</dbReference>
<evidence type="ECO:0000256" key="12">
    <source>
        <dbReference type="ARBA" id="ARBA00023014"/>
    </source>
</evidence>
<dbReference type="SFLD" id="SFLDS00029">
    <property type="entry name" value="Radical_SAM"/>
    <property type="match status" value="1"/>
</dbReference>
<evidence type="ECO:0000256" key="1">
    <source>
        <dbReference type="ARBA" id="ARBA00004496"/>
    </source>
</evidence>
<dbReference type="GO" id="GO:0000049">
    <property type="term" value="F:tRNA binding"/>
    <property type="evidence" value="ECO:0007669"/>
    <property type="project" value="UniProtKB-UniRule"/>
</dbReference>
<dbReference type="PROSITE" id="PS51918">
    <property type="entry name" value="RADICAL_SAM"/>
    <property type="match status" value="1"/>
</dbReference>
<sequence length="375" mass="41510">MTATKVTPAKTTSNKENLFGKSAKEIRQRLQAIGEPAYREKQIRDWIYVKRVLDFAGMTNLSKALRAKLADAFVIEPPATYHKHQSKDGSVKYVFHLEAGGEVEAVYMPMTKGVTMCLSSQVGCAQACSFCMTAQMGFIRNLSPGEIVGQAFAIAHDQQLEDPFNIVMMGMGEPLLNLNNLMKAIDLFTDDLGFGLSPRRITVSTSGHVRNLLKLGQYPKLPRIAVSLNASTDEQRNQLMPVNLRWNIAELIDACKQLPIPPRERVTLEYVLIKDLNDTPADAKRLVRLVANLRCKINLIPFNETEGLSYRQPSLQVIEAFQAILNRSQIRNTVRWSKGRDIGAACGQLATPITKRGADLRLKSGAPSRKAGSAG</sequence>
<evidence type="ECO:0000256" key="7">
    <source>
        <dbReference type="ARBA" id="ARBA00022679"/>
    </source>
</evidence>
<dbReference type="PIRSF" id="PIRSF006004">
    <property type="entry name" value="CHP00048"/>
    <property type="match status" value="1"/>
</dbReference>
<dbReference type="AlphaFoldDB" id="A0A8A4TCW1"/>
<evidence type="ECO:0000256" key="5">
    <source>
        <dbReference type="ARBA" id="ARBA00022552"/>
    </source>
</evidence>
<evidence type="ECO:0000256" key="9">
    <source>
        <dbReference type="ARBA" id="ARBA00022694"/>
    </source>
</evidence>
<name>A0A8A4TCW1_SULCO</name>
<feature type="binding site" evidence="14">
    <location>
        <position position="303"/>
    </location>
    <ligand>
        <name>S-adenosyl-L-methionine</name>
        <dbReference type="ChEBI" id="CHEBI:59789"/>
    </ligand>
</feature>
<dbReference type="InterPro" id="IPR027492">
    <property type="entry name" value="RNA_MTrfase_RlmN"/>
</dbReference>
<evidence type="ECO:0000313" key="16">
    <source>
        <dbReference type="EMBL" id="QTD47939.1"/>
    </source>
</evidence>
<dbReference type="EMBL" id="CP071793">
    <property type="protein sequence ID" value="QTD47939.1"/>
    <property type="molecule type" value="Genomic_DNA"/>
</dbReference>
<dbReference type="InterPro" id="IPR007197">
    <property type="entry name" value="rSAM"/>
</dbReference>
<comment type="miscellaneous">
    <text evidence="14">Reaction proceeds by a ping-pong mechanism involving intermediate methylation of a conserved cysteine residue.</text>
</comment>
<dbReference type="InterPro" id="IPR048641">
    <property type="entry name" value="RlmN_N"/>
</dbReference>
<feature type="binding site" evidence="14">
    <location>
        <begin position="227"/>
        <end position="229"/>
    </location>
    <ligand>
        <name>S-adenosyl-L-methionine</name>
        <dbReference type="ChEBI" id="CHEBI:59789"/>
    </ligand>
</feature>
<evidence type="ECO:0000313" key="17">
    <source>
        <dbReference type="Proteomes" id="UP000663929"/>
    </source>
</evidence>
<dbReference type="GO" id="GO:0002935">
    <property type="term" value="F:tRNA (adenine(37)-C2)-methyltransferase activity"/>
    <property type="evidence" value="ECO:0007669"/>
    <property type="project" value="UniProtKB-UniRule"/>
</dbReference>
<dbReference type="SUPFAM" id="SSF102114">
    <property type="entry name" value="Radical SAM enzymes"/>
    <property type="match status" value="1"/>
</dbReference>
<dbReference type="KEGG" id="scor:J3U87_20325"/>
<dbReference type="PANTHER" id="PTHR30544">
    <property type="entry name" value="23S RRNA METHYLTRANSFERASE"/>
    <property type="match status" value="1"/>
</dbReference>
<evidence type="ECO:0000256" key="4">
    <source>
        <dbReference type="ARBA" id="ARBA00022490"/>
    </source>
</evidence>
<dbReference type="GO" id="GO:0046872">
    <property type="term" value="F:metal ion binding"/>
    <property type="evidence" value="ECO:0007669"/>
    <property type="project" value="UniProtKB-KW"/>
</dbReference>
<comment type="caution">
    <text evidence="14">Lacks conserved residue(s) required for the propagation of feature annotation.</text>
</comment>
<keyword evidence="7 14" id="KW-0808">Transferase</keyword>
<evidence type="ECO:0000256" key="11">
    <source>
        <dbReference type="ARBA" id="ARBA00023004"/>
    </source>
</evidence>
<dbReference type="Pfam" id="PF21016">
    <property type="entry name" value="RlmN_N"/>
    <property type="match status" value="1"/>
</dbReference>
<dbReference type="InterPro" id="IPR013785">
    <property type="entry name" value="Aldolase_TIM"/>
</dbReference>
<feature type="active site" description="Proton acceptor" evidence="14">
    <location>
        <position position="104"/>
    </location>
</feature>
<comment type="function">
    <text evidence="14">Specifically methylates position 2 of adenine 2503 in 23S rRNA and position 2 of adenine 37 in tRNAs.</text>
</comment>
<dbReference type="Proteomes" id="UP000663929">
    <property type="component" value="Chromosome"/>
</dbReference>
<dbReference type="InterPro" id="IPR004383">
    <property type="entry name" value="rRNA_lsu_MTrfase_RlmN/Cfr"/>
</dbReference>
<keyword evidence="4 14" id="KW-0963">Cytoplasm</keyword>
<keyword evidence="13 14" id="KW-1015">Disulfide bond</keyword>
<dbReference type="SFLD" id="SFLDF00275">
    <property type="entry name" value="adenosine_C2_methyltransferase"/>
    <property type="match status" value="1"/>
</dbReference>
<evidence type="ECO:0000256" key="6">
    <source>
        <dbReference type="ARBA" id="ARBA00022603"/>
    </source>
</evidence>
<keyword evidence="17" id="KW-1185">Reference proteome</keyword>
<comment type="catalytic activity">
    <reaction evidence="14">
        <text>adenosine(37) in tRNA + 2 reduced [2Fe-2S]-[ferredoxin] + 2 S-adenosyl-L-methionine = 2-methyladenosine(37) in tRNA + 5'-deoxyadenosine + L-methionine + 2 oxidized [2Fe-2S]-[ferredoxin] + S-adenosyl-L-homocysteine</text>
        <dbReference type="Rhea" id="RHEA:43332"/>
        <dbReference type="Rhea" id="RHEA-COMP:10000"/>
        <dbReference type="Rhea" id="RHEA-COMP:10001"/>
        <dbReference type="Rhea" id="RHEA-COMP:10162"/>
        <dbReference type="Rhea" id="RHEA-COMP:10485"/>
        <dbReference type="ChEBI" id="CHEBI:17319"/>
        <dbReference type="ChEBI" id="CHEBI:33737"/>
        <dbReference type="ChEBI" id="CHEBI:33738"/>
        <dbReference type="ChEBI" id="CHEBI:57844"/>
        <dbReference type="ChEBI" id="CHEBI:57856"/>
        <dbReference type="ChEBI" id="CHEBI:59789"/>
        <dbReference type="ChEBI" id="CHEBI:74411"/>
        <dbReference type="ChEBI" id="CHEBI:74497"/>
        <dbReference type="EC" id="2.1.1.192"/>
    </reaction>
</comment>
<keyword evidence="5 14" id="KW-0698">rRNA processing</keyword>
<proteinExistence type="inferred from homology"/>
<dbReference type="InterPro" id="IPR058240">
    <property type="entry name" value="rSAM_sf"/>
</dbReference>
<protein>
    <recommendedName>
        <fullName evidence="14">Probable dual-specificity RNA methyltransferase RlmN</fullName>
        <ecNumber evidence="14">2.1.1.192</ecNumber>
    </recommendedName>
    <alternativeName>
        <fullName evidence="14">23S rRNA (adenine(2503)-C(2))-methyltransferase</fullName>
    </alternativeName>
    <alternativeName>
        <fullName evidence="14">23S rRNA m2A2503 methyltransferase</fullName>
    </alternativeName>
    <alternativeName>
        <fullName evidence="14">Ribosomal RNA large subunit methyltransferase N</fullName>
    </alternativeName>
    <alternativeName>
        <fullName evidence="14">tRNA (adenine(37)-C(2))-methyltransferase</fullName>
    </alternativeName>
    <alternativeName>
        <fullName evidence="14">tRNA m2A37 methyltransferase</fullName>
    </alternativeName>
</protein>
<dbReference type="InterPro" id="IPR040072">
    <property type="entry name" value="Methyltransferase_A"/>
</dbReference>
<evidence type="ECO:0000256" key="3">
    <source>
        <dbReference type="ARBA" id="ARBA00022485"/>
    </source>
</evidence>
<dbReference type="HAMAP" id="MF_01849">
    <property type="entry name" value="RNA_methyltr_RlmN"/>
    <property type="match status" value="1"/>
</dbReference>
<dbReference type="GO" id="GO:0005737">
    <property type="term" value="C:cytoplasm"/>
    <property type="evidence" value="ECO:0007669"/>
    <property type="project" value="UniProtKB-SubCell"/>
</dbReference>
<evidence type="ECO:0000256" key="13">
    <source>
        <dbReference type="ARBA" id="ARBA00023157"/>
    </source>
</evidence>
<feature type="domain" description="Radical SAM core" evidence="15">
    <location>
        <begin position="110"/>
        <end position="340"/>
    </location>
</feature>
<accession>A0A8A4TCW1</accession>
<evidence type="ECO:0000256" key="10">
    <source>
        <dbReference type="ARBA" id="ARBA00022723"/>
    </source>
</evidence>
<organism evidence="16 17">
    <name type="scientific">Sulfidibacter corallicola</name>
    <dbReference type="NCBI Taxonomy" id="2818388"/>
    <lineage>
        <taxon>Bacteria</taxon>
        <taxon>Pseudomonadati</taxon>
        <taxon>Acidobacteriota</taxon>
        <taxon>Holophagae</taxon>
        <taxon>Acanthopleuribacterales</taxon>
        <taxon>Acanthopleuribacteraceae</taxon>
        <taxon>Sulfidibacter</taxon>
    </lineage>
</organism>
<feature type="binding site" evidence="14">
    <location>
        <position position="124"/>
    </location>
    <ligand>
        <name>[4Fe-4S] cluster</name>
        <dbReference type="ChEBI" id="CHEBI:49883"/>
        <note>4Fe-4S-S-AdoMet</note>
    </ligand>
</feature>
<feature type="binding site" evidence="14">
    <location>
        <position position="204"/>
    </location>
    <ligand>
        <name>S-adenosyl-L-methionine</name>
        <dbReference type="ChEBI" id="CHEBI:59789"/>
    </ligand>
</feature>
<keyword evidence="3 14" id="KW-0004">4Fe-4S</keyword>
<dbReference type="EC" id="2.1.1.192" evidence="14"/>
<dbReference type="GO" id="GO:0070475">
    <property type="term" value="P:rRNA base methylation"/>
    <property type="evidence" value="ECO:0007669"/>
    <property type="project" value="UniProtKB-UniRule"/>
</dbReference>
<dbReference type="SFLD" id="SFLDG01062">
    <property type="entry name" value="methyltransferase_(Class_A)"/>
    <property type="match status" value="1"/>
</dbReference>
<dbReference type="CDD" id="cd01335">
    <property type="entry name" value="Radical_SAM"/>
    <property type="match status" value="1"/>
</dbReference>